<dbReference type="Proteomes" id="UP000321249">
    <property type="component" value="Unassembled WGS sequence"/>
</dbReference>
<gene>
    <name evidence="2" type="ORF">FRZ32_05475</name>
</gene>
<keyword evidence="1" id="KW-1133">Transmembrane helix</keyword>
<protein>
    <submittedName>
        <fullName evidence="2">Uncharacterized protein</fullName>
    </submittedName>
</protein>
<accession>A0A5C6TSD6</accession>
<feature type="transmembrane region" description="Helical" evidence="1">
    <location>
        <begin position="62"/>
        <end position="82"/>
    </location>
</feature>
<feature type="transmembrane region" description="Helical" evidence="1">
    <location>
        <begin position="102"/>
        <end position="129"/>
    </location>
</feature>
<evidence type="ECO:0000313" key="2">
    <source>
        <dbReference type="EMBL" id="TXC63156.1"/>
    </source>
</evidence>
<feature type="transmembrane region" description="Helical" evidence="1">
    <location>
        <begin position="32"/>
        <end position="50"/>
    </location>
</feature>
<reference evidence="2 3" key="1">
    <citation type="journal article" date="2015" name="J. Microbiol.">
        <title>Sphingosinicella ginsenosidimutans sp. nov., with ginsenoside converting activity.</title>
        <authorList>
            <person name="Kim J.K."/>
            <person name="Kang M.S."/>
            <person name="Park S.C."/>
            <person name="Kim K.M."/>
            <person name="Choi K."/>
            <person name="Yoon M.H."/>
            <person name="Im W.T."/>
        </authorList>
    </citation>
    <scope>NUCLEOTIDE SEQUENCE [LARGE SCALE GENOMIC DNA]</scope>
    <source>
        <strain evidence="2 3">BS-11</strain>
    </source>
</reference>
<keyword evidence="1" id="KW-0812">Transmembrane</keyword>
<dbReference type="RefSeq" id="WP_147042568.1">
    <property type="nucleotide sequence ID" value="NZ_BAABIR010000005.1"/>
</dbReference>
<comment type="caution">
    <text evidence="2">The sequence shown here is derived from an EMBL/GenBank/DDBJ whole genome shotgun (WGS) entry which is preliminary data.</text>
</comment>
<sequence length="172" mass="18555">MDVPASLDRFVHATRLDSLTIHGRPRARSLRWWPLVALAALAAGYALYVAGSRSHWDWRVGLVGAALFYFAFGAAQVVPYFGPRLIPDADGALDEREMAVRARAGCIAGTIMTLSTTAGCFYLGLAPVFGRAWAPAGPAEWVFLGLSFIAAARLLPVLIASWLLPRPDEDDG</sequence>
<dbReference type="OrthoDB" id="7595057at2"/>
<feature type="transmembrane region" description="Helical" evidence="1">
    <location>
        <begin position="141"/>
        <end position="164"/>
    </location>
</feature>
<dbReference type="EMBL" id="VOQQ01000001">
    <property type="protein sequence ID" value="TXC63156.1"/>
    <property type="molecule type" value="Genomic_DNA"/>
</dbReference>
<keyword evidence="3" id="KW-1185">Reference proteome</keyword>
<organism evidence="2 3">
    <name type="scientific">Allosphingosinicella ginsenosidimutans</name>
    <dbReference type="NCBI Taxonomy" id="1176539"/>
    <lineage>
        <taxon>Bacteria</taxon>
        <taxon>Pseudomonadati</taxon>
        <taxon>Pseudomonadota</taxon>
        <taxon>Alphaproteobacteria</taxon>
        <taxon>Sphingomonadales</taxon>
        <taxon>Sphingomonadaceae</taxon>
        <taxon>Allosphingosinicella</taxon>
    </lineage>
</organism>
<keyword evidence="1" id="KW-0472">Membrane</keyword>
<proteinExistence type="predicted"/>
<evidence type="ECO:0000313" key="3">
    <source>
        <dbReference type="Proteomes" id="UP000321249"/>
    </source>
</evidence>
<dbReference type="AlphaFoldDB" id="A0A5C6TSD6"/>
<evidence type="ECO:0000256" key="1">
    <source>
        <dbReference type="SAM" id="Phobius"/>
    </source>
</evidence>
<name>A0A5C6TSD6_9SPHN</name>